<dbReference type="Proteomes" id="UP000649617">
    <property type="component" value="Unassembled WGS sequence"/>
</dbReference>
<evidence type="ECO:0000256" key="1">
    <source>
        <dbReference type="SAM" id="MobiDB-lite"/>
    </source>
</evidence>
<dbReference type="InterPro" id="IPR001214">
    <property type="entry name" value="SET_dom"/>
</dbReference>
<dbReference type="EMBL" id="CAJNIZ010003780">
    <property type="protein sequence ID" value="CAE7225846.1"/>
    <property type="molecule type" value="Genomic_DNA"/>
</dbReference>
<gene>
    <name evidence="3" type="primary">set7</name>
    <name evidence="3" type="ORF">SPIL2461_LOCUS3188</name>
</gene>
<name>A0A812KF52_SYMPI</name>
<feature type="region of interest" description="Disordered" evidence="1">
    <location>
        <begin position="107"/>
        <end position="130"/>
    </location>
</feature>
<sequence length="151" mass="17171">MGEIVEIAPSILLMGTELGRLLADYRYSADRLRQGLFRVVLGHGSIYNHASVPNLAYRRVRVTRYSPAQSLSICYIAKRDISVGEELLISYGKTWWTSRGVFDVNNPKNEQRLLPPPSSARAAPEEDRAPYQQRWNFAGGSSWRRSLRGHH</sequence>
<comment type="caution">
    <text evidence="3">The sequence shown here is derived from an EMBL/GenBank/DDBJ whole genome shotgun (WGS) entry which is preliminary data.</text>
</comment>
<evidence type="ECO:0000313" key="3">
    <source>
        <dbReference type="EMBL" id="CAE7225846.1"/>
    </source>
</evidence>
<dbReference type="AlphaFoldDB" id="A0A812KF52"/>
<dbReference type="OrthoDB" id="3180714at2759"/>
<feature type="domain" description="SET" evidence="2">
    <location>
        <begin position="38"/>
        <end position="92"/>
    </location>
</feature>
<dbReference type="SUPFAM" id="SSF82199">
    <property type="entry name" value="SET domain"/>
    <property type="match status" value="1"/>
</dbReference>
<organism evidence="3 4">
    <name type="scientific">Symbiodinium pilosum</name>
    <name type="common">Dinoflagellate</name>
    <dbReference type="NCBI Taxonomy" id="2952"/>
    <lineage>
        <taxon>Eukaryota</taxon>
        <taxon>Sar</taxon>
        <taxon>Alveolata</taxon>
        <taxon>Dinophyceae</taxon>
        <taxon>Suessiales</taxon>
        <taxon>Symbiodiniaceae</taxon>
        <taxon>Symbiodinium</taxon>
    </lineage>
</organism>
<evidence type="ECO:0000259" key="2">
    <source>
        <dbReference type="Pfam" id="PF00856"/>
    </source>
</evidence>
<accession>A0A812KF52</accession>
<protein>
    <submittedName>
        <fullName evidence="3">Set7 protein</fullName>
    </submittedName>
</protein>
<dbReference type="Pfam" id="PF00856">
    <property type="entry name" value="SET"/>
    <property type="match status" value="1"/>
</dbReference>
<dbReference type="Gene3D" id="2.170.270.10">
    <property type="entry name" value="SET domain"/>
    <property type="match status" value="1"/>
</dbReference>
<proteinExistence type="predicted"/>
<reference evidence="3" key="1">
    <citation type="submission" date="2021-02" db="EMBL/GenBank/DDBJ databases">
        <authorList>
            <person name="Dougan E. K."/>
            <person name="Rhodes N."/>
            <person name="Thang M."/>
            <person name="Chan C."/>
        </authorList>
    </citation>
    <scope>NUCLEOTIDE SEQUENCE</scope>
</reference>
<evidence type="ECO:0000313" key="4">
    <source>
        <dbReference type="Proteomes" id="UP000649617"/>
    </source>
</evidence>
<dbReference type="InterPro" id="IPR046341">
    <property type="entry name" value="SET_dom_sf"/>
</dbReference>
<keyword evidence="4" id="KW-1185">Reference proteome</keyword>